<organism evidence="2 3">
    <name type="scientific">Frankliniella fusca</name>
    <dbReference type="NCBI Taxonomy" id="407009"/>
    <lineage>
        <taxon>Eukaryota</taxon>
        <taxon>Metazoa</taxon>
        <taxon>Ecdysozoa</taxon>
        <taxon>Arthropoda</taxon>
        <taxon>Hexapoda</taxon>
        <taxon>Insecta</taxon>
        <taxon>Pterygota</taxon>
        <taxon>Neoptera</taxon>
        <taxon>Paraneoptera</taxon>
        <taxon>Thysanoptera</taxon>
        <taxon>Terebrantia</taxon>
        <taxon>Thripoidea</taxon>
        <taxon>Thripidae</taxon>
        <taxon>Frankliniella</taxon>
    </lineage>
</organism>
<comment type="caution">
    <text evidence="2">The sequence shown here is derived from an EMBL/GenBank/DDBJ whole genome shotgun (WGS) entry which is preliminary data.</text>
</comment>
<keyword evidence="3" id="KW-1185">Reference proteome</keyword>
<reference evidence="2" key="2">
    <citation type="journal article" date="2023" name="BMC Genomics">
        <title>Pest status, molecular evolution, and epigenetic factors derived from the genome assembly of Frankliniella fusca, a thysanopteran phytovirus vector.</title>
        <authorList>
            <person name="Catto M.A."/>
            <person name="Labadie P.E."/>
            <person name="Jacobson A.L."/>
            <person name="Kennedy G.G."/>
            <person name="Srinivasan R."/>
            <person name="Hunt B.G."/>
        </authorList>
    </citation>
    <scope>NUCLEOTIDE SEQUENCE</scope>
    <source>
        <strain evidence="2">PL_HMW_Pooled</strain>
    </source>
</reference>
<evidence type="ECO:0000256" key="1">
    <source>
        <dbReference type="SAM" id="MobiDB-lite"/>
    </source>
</evidence>
<reference evidence="2" key="1">
    <citation type="submission" date="2021-07" db="EMBL/GenBank/DDBJ databases">
        <authorList>
            <person name="Catto M.A."/>
            <person name="Jacobson A."/>
            <person name="Kennedy G."/>
            <person name="Labadie P."/>
            <person name="Hunt B.G."/>
            <person name="Srinivasan R."/>
        </authorList>
    </citation>
    <scope>NUCLEOTIDE SEQUENCE</scope>
    <source>
        <strain evidence="2">PL_HMW_Pooled</strain>
        <tissue evidence="2">Head</tissue>
    </source>
</reference>
<name>A0AAE1HFX6_9NEOP</name>
<feature type="region of interest" description="Disordered" evidence="1">
    <location>
        <begin position="71"/>
        <end position="92"/>
    </location>
</feature>
<feature type="compositionally biased region" description="Basic residues" evidence="1">
    <location>
        <begin position="82"/>
        <end position="92"/>
    </location>
</feature>
<dbReference type="Proteomes" id="UP001219518">
    <property type="component" value="Unassembled WGS sequence"/>
</dbReference>
<accession>A0AAE1HFX6</accession>
<dbReference type="EMBL" id="JAHWGI010000994">
    <property type="protein sequence ID" value="KAK3920393.1"/>
    <property type="molecule type" value="Genomic_DNA"/>
</dbReference>
<evidence type="ECO:0000313" key="3">
    <source>
        <dbReference type="Proteomes" id="UP001219518"/>
    </source>
</evidence>
<keyword evidence="2" id="KW-0675">Receptor</keyword>
<proteinExistence type="predicted"/>
<sequence>MQSALKISKIKIRQVHIIQCGRKRLRVLGVGNGKLNPLTYTLTASLIKQSSRNVHRNYKLSGYLLRGPPRSSHFHVSTTRCFLRRSKQRQNS</sequence>
<gene>
    <name evidence="2" type="ORF">KUF71_009680</name>
</gene>
<evidence type="ECO:0000313" key="2">
    <source>
        <dbReference type="EMBL" id="KAK3920393.1"/>
    </source>
</evidence>
<protein>
    <submittedName>
        <fullName evidence="2">Glucose-dependent insulinotropic receptor</fullName>
    </submittedName>
</protein>
<dbReference type="AlphaFoldDB" id="A0AAE1HFX6"/>